<comment type="caution">
    <text evidence="1">The sequence shown here is derived from an EMBL/GenBank/DDBJ whole genome shotgun (WGS) entry which is preliminary data.</text>
</comment>
<name>A0AA35M668_9HYPO</name>
<dbReference type="Proteomes" id="UP001160390">
    <property type="component" value="Unassembled WGS sequence"/>
</dbReference>
<dbReference type="AlphaFoldDB" id="A0AA35M668"/>
<gene>
    <name evidence="1" type="ORF">CCHLO57077_00002094</name>
</gene>
<proteinExistence type="predicted"/>
<evidence type="ECO:0000313" key="2">
    <source>
        <dbReference type="Proteomes" id="UP001160390"/>
    </source>
</evidence>
<accession>A0AA35M668</accession>
<organism evidence="1 2">
    <name type="scientific">Clonostachys chloroleuca</name>
    <dbReference type="NCBI Taxonomy" id="1926264"/>
    <lineage>
        <taxon>Eukaryota</taxon>
        <taxon>Fungi</taxon>
        <taxon>Dikarya</taxon>
        <taxon>Ascomycota</taxon>
        <taxon>Pezizomycotina</taxon>
        <taxon>Sordariomycetes</taxon>
        <taxon>Hypocreomycetidae</taxon>
        <taxon>Hypocreales</taxon>
        <taxon>Bionectriaceae</taxon>
        <taxon>Clonostachys</taxon>
    </lineage>
</organism>
<protein>
    <submittedName>
        <fullName evidence="1">Uncharacterized protein</fullName>
    </submittedName>
</protein>
<dbReference type="EMBL" id="CABFNP030001012">
    <property type="protein sequence ID" value="CAI6090471.1"/>
    <property type="molecule type" value="Genomic_DNA"/>
</dbReference>
<reference evidence="1" key="1">
    <citation type="submission" date="2023-01" db="EMBL/GenBank/DDBJ databases">
        <authorList>
            <person name="Piombo E."/>
        </authorList>
    </citation>
    <scope>NUCLEOTIDE SEQUENCE</scope>
</reference>
<sequence length="59" mass="6970">MQIHDQLTLDKFQNPDQVFNTFRNDLKPKDRVITILTLFQRRDDLHHMLSEMGISSTGI</sequence>
<keyword evidence="2" id="KW-1185">Reference proteome</keyword>
<evidence type="ECO:0000313" key="1">
    <source>
        <dbReference type="EMBL" id="CAI6090471.1"/>
    </source>
</evidence>